<dbReference type="Gene3D" id="3.30.530.20">
    <property type="match status" value="1"/>
</dbReference>
<protein>
    <recommendedName>
        <fullName evidence="9">Phosphatidylcholine transfer protein</fullName>
    </recommendedName>
    <alternativeName>
        <fullName evidence="11">START domain-containing protein 2</fullName>
    </alternativeName>
    <alternativeName>
        <fullName evidence="10">StAR-related lipid transfer protein 2</fullName>
    </alternativeName>
</protein>
<evidence type="ECO:0000256" key="3">
    <source>
        <dbReference type="ARBA" id="ARBA00022490"/>
    </source>
</evidence>
<gene>
    <name evidence="13" type="ORF">GRG538_LOCUS6495</name>
</gene>
<evidence type="ECO:0000256" key="9">
    <source>
        <dbReference type="ARBA" id="ARBA00069061"/>
    </source>
</evidence>
<dbReference type="SUPFAM" id="SSF55961">
    <property type="entry name" value="Bet v1-like"/>
    <property type="match status" value="1"/>
</dbReference>
<evidence type="ECO:0000256" key="6">
    <source>
        <dbReference type="ARBA" id="ARBA00023055"/>
    </source>
</evidence>
<evidence type="ECO:0000256" key="2">
    <source>
        <dbReference type="ARBA" id="ARBA00022448"/>
    </source>
</evidence>
<evidence type="ECO:0000256" key="11">
    <source>
        <dbReference type="ARBA" id="ARBA00079049"/>
    </source>
</evidence>
<evidence type="ECO:0000313" key="13">
    <source>
        <dbReference type="EMBL" id="CAF3361692.1"/>
    </source>
</evidence>
<dbReference type="EMBL" id="CAJNYT010000653">
    <property type="protein sequence ID" value="CAF3361692.1"/>
    <property type="molecule type" value="Genomic_DNA"/>
</dbReference>
<keyword evidence="6" id="KW-0445">Lipid transport</keyword>
<keyword evidence="2" id="KW-0813">Transport</keyword>
<dbReference type="PROSITE" id="PS50848">
    <property type="entry name" value="START"/>
    <property type="match status" value="1"/>
</dbReference>
<evidence type="ECO:0000256" key="4">
    <source>
        <dbReference type="ARBA" id="ARBA00022553"/>
    </source>
</evidence>
<keyword evidence="3" id="KW-0963">Cytoplasm</keyword>
<evidence type="ECO:0000256" key="10">
    <source>
        <dbReference type="ARBA" id="ARBA00077188"/>
    </source>
</evidence>
<dbReference type="InterPro" id="IPR002913">
    <property type="entry name" value="START_lipid-bd_dom"/>
</dbReference>
<evidence type="ECO:0000256" key="1">
    <source>
        <dbReference type="ARBA" id="ARBA00004496"/>
    </source>
</evidence>
<sequence>MESSMTIEELIQEIDQPNLTSWKLFAKGSGVNVYRRTDDDHKLVQYKCFSHIPDVTPEIFYKVALDVEYRLVWDKYLKEAKEISDGEKNGVYWQVAMALFIDNRDYTFVRDYGEYDIGGRHFYYAMTRTEPFQSIPPRKKIVRIETCQSQTLLCSDGAKGLKSVFLYIEEPRGNVPKTLWTWVAKFGVPMYSKLTHNACIAYPNWIKDKTTKVPTVAEDEIDETAAAAMITVENDLVNNDDDDDDDEIQQEK</sequence>
<comment type="subunit">
    <text evidence="8">Interacts with ACOT13/THEM2.</text>
</comment>
<dbReference type="Pfam" id="PF01852">
    <property type="entry name" value="START"/>
    <property type="match status" value="1"/>
</dbReference>
<dbReference type="Proteomes" id="UP000663872">
    <property type="component" value="Unassembled WGS sequence"/>
</dbReference>
<organism evidence="13 14">
    <name type="scientific">Rotaria socialis</name>
    <dbReference type="NCBI Taxonomy" id="392032"/>
    <lineage>
        <taxon>Eukaryota</taxon>
        <taxon>Metazoa</taxon>
        <taxon>Spiralia</taxon>
        <taxon>Gnathifera</taxon>
        <taxon>Rotifera</taxon>
        <taxon>Eurotatoria</taxon>
        <taxon>Bdelloidea</taxon>
        <taxon>Philodinida</taxon>
        <taxon>Philodinidae</taxon>
        <taxon>Rotaria</taxon>
    </lineage>
</organism>
<dbReference type="GO" id="GO:0005829">
    <property type="term" value="C:cytosol"/>
    <property type="evidence" value="ECO:0007669"/>
    <property type="project" value="UniProtKB-ARBA"/>
</dbReference>
<dbReference type="FunFam" id="3.30.530.20:FF:000017">
    <property type="entry name" value="Phosphatidylcholine transfer protein, putative"/>
    <property type="match status" value="1"/>
</dbReference>
<dbReference type="GO" id="GO:0008525">
    <property type="term" value="F:phosphatidylcholine transporter activity"/>
    <property type="evidence" value="ECO:0007669"/>
    <property type="project" value="TreeGrafter"/>
</dbReference>
<evidence type="ECO:0000256" key="7">
    <source>
        <dbReference type="ARBA" id="ARBA00023121"/>
    </source>
</evidence>
<evidence type="ECO:0000256" key="8">
    <source>
        <dbReference type="ARBA" id="ARBA00063535"/>
    </source>
</evidence>
<keyword evidence="5" id="KW-0007">Acetylation</keyword>
<dbReference type="InterPro" id="IPR023393">
    <property type="entry name" value="START-like_dom_sf"/>
</dbReference>
<dbReference type="PANTHER" id="PTHR19308">
    <property type="entry name" value="PHOSPHATIDYLCHOLINE TRANSFER PROTEIN"/>
    <property type="match status" value="1"/>
</dbReference>
<reference evidence="13" key="1">
    <citation type="submission" date="2021-02" db="EMBL/GenBank/DDBJ databases">
        <authorList>
            <person name="Nowell W R."/>
        </authorList>
    </citation>
    <scope>NUCLEOTIDE SEQUENCE</scope>
</reference>
<proteinExistence type="predicted"/>
<dbReference type="AlphaFoldDB" id="A0A817X1W0"/>
<dbReference type="GO" id="GO:0031210">
    <property type="term" value="F:phosphatidylcholine binding"/>
    <property type="evidence" value="ECO:0007669"/>
    <property type="project" value="TreeGrafter"/>
</dbReference>
<evidence type="ECO:0000313" key="14">
    <source>
        <dbReference type="Proteomes" id="UP000663872"/>
    </source>
</evidence>
<dbReference type="InterPro" id="IPR051213">
    <property type="entry name" value="START_lipid_transfer"/>
</dbReference>
<comment type="caution">
    <text evidence="13">The sequence shown here is derived from an EMBL/GenBank/DDBJ whole genome shotgun (WGS) entry which is preliminary data.</text>
</comment>
<comment type="subcellular location">
    <subcellularLocation>
        <location evidence="1">Cytoplasm</location>
    </subcellularLocation>
</comment>
<evidence type="ECO:0000256" key="5">
    <source>
        <dbReference type="ARBA" id="ARBA00022990"/>
    </source>
</evidence>
<name>A0A817X1W0_9BILA</name>
<dbReference type="PANTHER" id="PTHR19308:SF39">
    <property type="entry name" value="PHOSPHATIDYLCHOLINE TRANSFER PROTEIN"/>
    <property type="match status" value="1"/>
</dbReference>
<accession>A0A817X1W0</accession>
<feature type="domain" description="START" evidence="12">
    <location>
        <begin position="22"/>
        <end position="204"/>
    </location>
</feature>
<evidence type="ECO:0000259" key="12">
    <source>
        <dbReference type="PROSITE" id="PS50848"/>
    </source>
</evidence>
<keyword evidence="4" id="KW-0597">Phosphoprotein</keyword>
<keyword evidence="7" id="KW-0446">Lipid-binding</keyword>